<sequence>MSDVLTDAQKLFRESLDAMREQRLQVEQDLKFSDPSDPQQWDETVKTQREGDPGGKRPCLVMDQTGQYVANVAGQIEKQPPAIHAIPVSGGADKKAAEQLDGRFRHIEHASRAAQHYARALTSAARTGVGYLTVRPTYIDRALGWQEPRISSEPDPMKVIFDPWSVETDGSDATFGFVLTSMSLATFEKQFKGKEALDFGDVEGSRRDTNRKQILIAEQFYQQAEKRNVIVYFDQSGQETSGSEEEYHEACQAAGMQLQYIRNYTDKYDCVKWRRMSGADVLEESEYQADSIGIVPVYGYIGFSDGRLKYCGIPRRARVAQQAYNYHISEQLAYIGTQPKAPWLASKRATAGVEKLWDRASAESRAWLPYNDLDDMGAIAVPTRINSSSSMMNHEAGAQAALRDIQSSIGMYQANLGAQSNETSGVAIESRKQQGEASTAHFPAHMAASLGHLGNIVMQMDARLSDTNREQPIIGVDGSVGKVQVNPDQETSFERMNGGVSINPNVGKYSIRVVVGASYSTQRSQTNAAFGEIMRGNPAMAQVIAPFWAQTLDFPGSDKFAQALAAMAPEPVKAILQPEGQDEHADPAKMAAQMQQMQQVLEQTKQALQEAIQHAHDAQEDADKAIGAVAEAKREAEVRERELDIKAYDAETKRLSVTGANVDQIQSVTRDLIEQMLNHPDPLPGEQAWQSGMPMGDGPGPDETPMHEHAESPQMEQQELATEPEEEKQPPQPSPEMLALLDGHTRLTDAVGQLTHAISRPRTKVPVRDKHGNITHVIEKLDDEQPAQE</sequence>
<feature type="coiled-coil region" evidence="1">
    <location>
        <begin position="590"/>
        <end position="635"/>
    </location>
</feature>
<organism evidence="3">
    <name type="scientific">uncultured Caudovirales phage</name>
    <dbReference type="NCBI Taxonomy" id="2100421"/>
    <lineage>
        <taxon>Viruses</taxon>
        <taxon>Duplodnaviria</taxon>
        <taxon>Heunggongvirae</taxon>
        <taxon>Uroviricota</taxon>
        <taxon>Caudoviricetes</taxon>
        <taxon>Peduoviridae</taxon>
        <taxon>Maltschvirus</taxon>
        <taxon>Maltschvirus maltsch</taxon>
    </lineage>
</organism>
<feature type="region of interest" description="Disordered" evidence="2">
    <location>
        <begin position="28"/>
        <end position="56"/>
    </location>
</feature>
<dbReference type="InterPro" id="IPR032427">
    <property type="entry name" value="P22_portal"/>
</dbReference>
<keyword evidence="1" id="KW-0175">Coiled coil</keyword>
<evidence type="ECO:0000256" key="1">
    <source>
        <dbReference type="SAM" id="Coils"/>
    </source>
</evidence>
<proteinExistence type="predicted"/>
<name>A0A6J5L4M8_9CAUD</name>
<protein>
    <submittedName>
        <fullName evidence="3">Phage P22-like portal protein</fullName>
    </submittedName>
</protein>
<accession>A0A6J5L4M8</accession>
<dbReference type="Pfam" id="PF16510">
    <property type="entry name" value="P22_portal"/>
    <property type="match status" value="1"/>
</dbReference>
<feature type="compositionally biased region" description="Basic and acidic residues" evidence="2">
    <location>
        <begin position="43"/>
        <end position="55"/>
    </location>
</feature>
<feature type="compositionally biased region" description="Basic and acidic residues" evidence="2">
    <location>
        <begin position="766"/>
        <end position="780"/>
    </location>
</feature>
<gene>
    <name evidence="3" type="ORF">UFOVP92_22</name>
</gene>
<evidence type="ECO:0000313" key="3">
    <source>
        <dbReference type="EMBL" id="CAB4127530.1"/>
    </source>
</evidence>
<feature type="region of interest" description="Disordered" evidence="2">
    <location>
        <begin position="677"/>
        <end position="738"/>
    </location>
</feature>
<dbReference type="EMBL" id="LR796211">
    <property type="protein sequence ID" value="CAB4127530.1"/>
    <property type="molecule type" value="Genomic_DNA"/>
</dbReference>
<reference evidence="3" key="1">
    <citation type="submission" date="2020-04" db="EMBL/GenBank/DDBJ databases">
        <authorList>
            <person name="Chiriac C."/>
            <person name="Salcher M."/>
            <person name="Ghai R."/>
            <person name="Kavagutti S V."/>
        </authorList>
    </citation>
    <scope>NUCLEOTIDE SEQUENCE</scope>
</reference>
<feature type="region of interest" description="Disordered" evidence="2">
    <location>
        <begin position="755"/>
        <end position="789"/>
    </location>
</feature>
<evidence type="ECO:0000256" key="2">
    <source>
        <dbReference type="SAM" id="MobiDB-lite"/>
    </source>
</evidence>